<dbReference type="Gene3D" id="3.40.1190.20">
    <property type="match status" value="1"/>
</dbReference>
<dbReference type="GO" id="GO:0016301">
    <property type="term" value="F:kinase activity"/>
    <property type="evidence" value="ECO:0007669"/>
    <property type="project" value="UniProtKB-KW"/>
</dbReference>
<dbReference type="GeneID" id="13061918"/>
<dbReference type="RefSeq" id="WP_014767046.1">
    <property type="nucleotide sequence ID" value="NC_018001.1"/>
</dbReference>
<dbReference type="eggNOG" id="arCOG00016">
    <property type="taxonomic scope" value="Archaea"/>
</dbReference>
<accession>I3XQB8</accession>
<organism evidence="1 2">
    <name type="scientific">Desulfurococcus amylolyticus DSM 16532</name>
    <dbReference type="NCBI Taxonomy" id="768672"/>
    <lineage>
        <taxon>Archaea</taxon>
        <taxon>Thermoproteota</taxon>
        <taxon>Thermoprotei</taxon>
        <taxon>Desulfurococcales</taxon>
        <taxon>Desulfurococcaceae</taxon>
        <taxon>Desulfurococcus</taxon>
    </lineage>
</organism>
<dbReference type="InterPro" id="IPR029056">
    <property type="entry name" value="Ribokinase-like"/>
</dbReference>
<dbReference type="Proteomes" id="UP000006175">
    <property type="component" value="Chromosome"/>
</dbReference>
<evidence type="ECO:0000313" key="2">
    <source>
        <dbReference type="Proteomes" id="UP000006175"/>
    </source>
</evidence>
<dbReference type="SUPFAM" id="SSF53613">
    <property type="entry name" value="Ribokinase-like"/>
    <property type="match status" value="1"/>
</dbReference>
<proteinExistence type="predicted"/>
<dbReference type="OrthoDB" id="26949at2157"/>
<reference evidence="1 2" key="1">
    <citation type="journal article" date="2012" name="J. Bacteriol.">
        <title>Complete Genome Sequence of Desulfurococcus fermentans, a Hyperthermophilic Cellulolytic Crenarchaeon Isolated from a Freshwater Hot Spring in Kamchatka, Russia.</title>
        <authorList>
            <person name="Susanti D."/>
            <person name="Johnson E.F."/>
            <person name="Rodriguez J.R."/>
            <person name="Anderson I."/>
            <person name="Perevalova A.A."/>
            <person name="Kyrpides N."/>
            <person name="Lucas S."/>
            <person name="Han J."/>
            <person name="Lapidus A."/>
            <person name="Cheng J.F."/>
            <person name="Goodwin L."/>
            <person name="Pitluck S."/>
            <person name="Mavrommatis K."/>
            <person name="Peters L."/>
            <person name="Land M.L."/>
            <person name="Hauser L."/>
            <person name="Gopalan V."/>
            <person name="Chan P.P."/>
            <person name="Lowe T.M."/>
            <person name="Atomi H."/>
            <person name="Bonch-Osmolovskaya E.A."/>
            <person name="Woyke T."/>
            <person name="Mukhopadhyay B."/>
        </authorList>
    </citation>
    <scope>NUCLEOTIDE SEQUENCE [LARGE SCALE GENOMIC DNA]</scope>
    <source>
        <strain evidence="1 2">DSM 16532</strain>
    </source>
</reference>
<dbReference type="EMBL" id="CP003321">
    <property type="protein sequence ID" value="AFL66142.1"/>
    <property type="molecule type" value="Genomic_DNA"/>
</dbReference>
<dbReference type="HOGENOM" id="CLU_1003269_0_0_2"/>
<sequence>MENVCIYGNPTLDYIVFSDKRESIAYGGGVYYSSLPFLKSSKYDVGIYAVYSPRIHGHPIYRFSRGYQYSSRITIFRLIYSDSSRALFLEEKAPPLYPWIIHEEPCLTIVNPVFHEVNESNLALIRIRSPILAGDVQGFIRGVRSNMVIYECSRHVVDSLRYFDIIHMDEVELKALTCMDDTYRALKKLKDILGGTIVVVTNRTKPIHVLLGNTIETISLDDSLLVRDKTGAGDYFLGALLKHVYAYSDFLKVVEKAHEETSMWLKEKNASSPPTTFLNY</sequence>
<keyword evidence="2" id="KW-1185">Reference proteome</keyword>
<keyword evidence="1" id="KW-0808">Transferase</keyword>
<protein>
    <submittedName>
        <fullName evidence="1">Sugar kinase, ribokinase</fullName>
    </submittedName>
</protein>
<keyword evidence="1" id="KW-0418">Kinase</keyword>
<dbReference type="AlphaFoldDB" id="I3XQB8"/>
<dbReference type="KEGG" id="dfd:Desfe_0231"/>
<name>I3XQB8_DESAM</name>
<evidence type="ECO:0000313" key="1">
    <source>
        <dbReference type="EMBL" id="AFL66142.1"/>
    </source>
</evidence>
<gene>
    <name evidence="1" type="ORF">Desfe_0231</name>
</gene>